<feature type="transmembrane region" description="Helical" evidence="1">
    <location>
        <begin position="183"/>
        <end position="203"/>
    </location>
</feature>
<keyword evidence="1" id="KW-0472">Membrane</keyword>
<reference evidence="2 3" key="1">
    <citation type="submission" date="2018-07" db="EMBL/GenBank/DDBJ databases">
        <title>Genome sequences of six Lactobacillus spp. isolated from bumble bee guts.</title>
        <authorList>
            <person name="Motta E.V.S."/>
            <person name="Moran N.A."/>
        </authorList>
    </citation>
    <scope>NUCLEOTIDE SEQUENCE [LARGE SCALE GENOMIC DNA]</scope>
    <source>
        <strain evidence="2 3">BI-1.1</strain>
    </source>
</reference>
<dbReference type="AlphaFoldDB" id="A0A3R6ZBU0"/>
<dbReference type="RefSeq" id="WP_118901681.1">
    <property type="nucleotide sequence ID" value="NZ_QOCR01000004.1"/>
</dbReference>
<accession>A0A3R6ZBU0</accession>
<comment type="caution">
    <text evidence="2">The sequence shown here is derived from an EMBL/GenBank/DDBJ whole genome shotgun (WGS) entry which is preliminary data.</text>
</comment>
<keyword evidence="3" id="KW-1185">Reference proteome</keyword>
<feature type="transmembrane region" description="Helical" evidence="1">
    <location>
        <begin position="158"/>
        <end position="178"/>
    </location>
</feature>
<organism evidence="2 3">
    <name type="scientific">Bombilactobacillus bombi</name>
    <dbReference type="NCBI Taxonomy" id="1303590"/>
    <lineage>
        <taxon>Bacteria</taxon>
        <taxon>Bacillati</taxon>
        <taxon>Bacillota</taxon>
        <taxon>Bacilli</taxon>
        <taxon>Lactobacillales</taxon>
        <taxon>Lactobacillaceae</taxon>
        <taxon>Bombilactobacillus</taxon>
    </lineage>
</organism>
<feature type="transmembrane region" description="Helical" evidence="1">
    <location>
        <begin position="20"/>
        <end position="40"/>
    </location>
</feature>
<keyword evidence="1" id="KW-0812">Transmembrane</keyword>
<keyword evidence="1" id="KW-1133">Transmembrane helix</keyword>
<dbReference type="OrthoDB" id="10010743at2"/>
<evidence type="ECO:0000313" key="3">
    <source>
        <dbReference type="Proteomes" id="UP000284109"/>
    </source>
</evidence>
<evidence type="ECO:0000313" key="2">
    <source>
        <dbReference type="EMBL" id="RHW49825.1"/>
    </source>
</evidence>
<protein>
    <submittedName>
        <fullName evidence="2">Uncharacterized protein</fullName>
    </submittedName>
</protein>
<dbReference type="EMBL" id="QOCR01000004">
    <property type="protein sequence ID" value="RHW49825.1"/>
    <property type="molecule type" value="Genomic_DNA"/>
</dbReference>
<feature type="transmembrane region" description="Helical" evidence="1">
    <location>
        <begin position="65"/>
        <end position="90"/>
    </location>
</feature>
<proteinExistence type="predicted"/>
<name>A0A3R6ZBU0_9LACO</name>
<sequence length="238" mass="26641">MQRIFKLYLKREGIGKIGTYLAIILLSATLITLIIVQGLTKDEKLGEILPMIFQGSPKVQGIVNFYIFEILFIRAGVMLLQGFLALQIIASTFVNRQIVQLAATPMTRAKIYYGMIAVIGFITGIILMFTHGVGLLLICWYLHVFKFNGFILLLIKDWFLDILFISASLFSCAIAMIIKKAGYIISTSIGLIIILCNMAVASYSSESNYLLFIVLVITTIISFLGNLLAQQYFNKQDI</sequence>
<gene>
    <name evidence="2" type="ORF">DS831_06575</name>
</gene>
<feature type="transmembrane region" description="Helical" evidence="1">
    <location>
        <begin position="111"/>
        <end position="138"/>
    </location>
</feature>
<evidence type="ECO:0000256" key="1">
    <source>
        <dbReference type="SAM" id="Phobius"/>
    </source>
</evidence>
<dbReference type="Proteomes" id="UP000284109">
    <property type="component" value="Unassembled WGS sequence"/>
</dbReference>
<feature type="transmembrane region" description="Helical" evidence="1">
    <location>
        <begin position="209"/>
        <end position="229"/>
    </location>
</feature>